<evidence type="ECO:0000313" key="3">
    <source>
        <dbReference type="Proteomes" id="UP001358417"/>
    </source>
</evidence>
<dbReference type="Proteomes" id="UP001358417">
    <property type="component" value="Unassembled WGS sequence"/>
</dbReference>
<proteinExistence type="predicted"/>
<feature type="compositionally biased region" description="Low complexity" evidence="1">
    <location>
        <begin position="310"/>
        <end position="323"/>
    </location>
</feature>
<protein>
    <submittedName>
        <fullName evidence="2">Uncharacterized protein</fullName>
    </submittedName>
</protein>
<feature type="region of interest" description="Disordered" evidence="1">
    <location>
        <begin position="462"/>
        <end position="481"/>
    </location>
</feature>
<sequence length="544" mass="59524">MGLERVGVLENMQPLGVPPSHRLLQKLKLNYTRPSPRATPAQTEEVVTPLPEQEKSDLASPLEPEILRELSPEPPRHSDTIVITSPPRGRPSRREVAEMSQASNVSPSGVRLSFTPGTHSKPASIQEHLRQDRLNNHLELALQEAQDKGTPNLIPGLERLREDAQLIPELYNVIEAIIQQSPTHKQFRTFKRYIKSGVKDFRRSSQSQVSDGSQRPSSLAEINSTFASPRQTNLNQSTHQRVTSTGFTDEGNRRIALFFGQARKEPTRASFAPNMSASALAASALPNLDPALVGAAPTPVASPNKRKRSLSAASDSSLSSAQSIPDDFVSSTHQNDQSAISRSRSVGQRQATHRAGNRLRSAGGGISHQSLAKQADTQPASKSTTKKFKKTQGDPEFDIDELSRRKRHYLDDSFHDYNTIPRPESDERDISHGHPEPDYLLTENPPPPVIHPNRLMSSNAALSSPVSSHAPRDTILTNGNGRKRAYDELDADDLELGSSLSPSPLLVPPPPPGLANTISRGATPRGARFPPTTRTRKSARVMVS</sequence>
<accession>A0AAV9NAF7</accession>
<reference evidence="2 3" key="1">
    <citation type="submission" date="2023-08" db="EMBL/GenBank/DDBJ databases">
        <title>Black Yeasts Isolated from many extreme environments.</title>
        <authorList>
            <person name="Coleine C."/>
            <person name="Stajich J.E."/>
            <person name="Selbmann L."/>
        </authorList>
    </citation>
    <scope>NUCLEOTIDE SEQUENCE [LARGE SCALE GENOMIC DNA]</scope>
    <source>
        <strain evidence="2 3">CCFEE 5792</strain>
    </source>
</reference>
<name>A0AAV9NAF7_9EURO</name>
<gene>
    <name evidence="2" type="ORF">LTR84_003875</name>
</gene>
<feature type="region of interest" description="Disordered" evidence="1">
    <location>
        <begin position="414"/>
        <end position="441"/>
    </location>
</feature>
<feature type="compositionally biased region" description="Basic residues" evidence="1">
    <location>
        <begin position="534"/>
        <end position="544"/>
    </location>
</feature>
<feature type="compositionally biased region" description="Polar residues" evidence="1">
    <location>
        <begin position="329"/>
        <end position="350"/>
    </location>
</feature>
<feature type="region of interest" description="Disordered" evidence="1">
    <location>
        <begin position="31"/>
        <end position="122"/>
    </location>
</feature>
<evidence type="ECO:0000256" key="1">
    <source>
        <dbReference type="SAM" id="MobiDB-lite"/>
    </source>
</evidence>
<dbReference type="GeneID" id="89972058"/>
<feature type="compositionally biased region" description="Basic and acidic residues" evidence="1">
    <location>
        <begin position="423"/>
        <end position="437"/>
    </location>
</feature>
<evidence type="ECO:0000313" key="2">
    <source>
        <dbReference type="EMBL" id="KAK5050593.1"/>
    </source>
</evidence>
<dbReference type="RefSeq" id="XP_064705179.1">
    <property type="nucleotide sequence ID" value="XM_064847458.1"/>
</dbReference>
<feature type="region of interest" description="Disordered" evidence="1">
    <location>
        <begin position="226"/>
        <end position="247"/>
    </location>
</feature>
<dbReference type="EMBL" id="JAVRRD010000017">
    <property type="protein sequence ID" value="KAK5050593.1"/>
    <property type="molecule type" value="Genomic_DNA"/>
</dbReference>
<comment type="caution">
    <text evidence="2">The sequence shown here is derived from an EMBL/GenBank/DDBJ whole genome shotgun (WGS) entry which is preliminary data.</text>
</comment>
<feature type="region of interest" description="Disordered" evidence="1">
    <location>
        <begin position="495"/>
        <end position="544"/>
    </location>
</feature>
<feature type="compositionally biased region" description="Polar residues" evidence="1">
    <location>
        <begin position="367"/>
        <end position="380"/>
    </location>
</feature>
<keyword evidence="3" id="KW-1185">Reference proteome</keyword>
<dbReference type="AlphaFoldDB" id="A0AAV9NAF7"/>
<feature type="compositionally biased region" description="Basic and acidic residues" evidence="1">
    <location>
        <begin position="65"/>
        <end position="79"/>
    </location>
</feature>
<organism evidence="2 3">
    <name type="scientific">Exophiala bonariae</name>
    <dbReference type="NCBI Taxonomy" id="1690606"/>
    <lineage>
        <taxon>Eukaryota</taxon>
        <taxon>Fungi</taxon>
        <taxon>Dikarya</taxon>
        <taxon>Ascomycota</taxon>
        <taxon>Pezizomycotina</taxon>
        <taxon>Eurotiomycetes</taxon>
        <taxon>Chaetothyriomycetidae</taxon>
        <taxon>Chaetothyriales</taxon>
        <taxon>Herpotrichiellaceae</taxon>
        <taxon>Exophiala</taxon>
    </lineage>
</organism>
<feature type="region of interest" description="Disordered" evidence="1">
    <location>
        <begin position="296"/>
        <end position="402"/>
    </location>
</feature>